<keyword evidence="3" id="KW-1185">Reference proteome</keyword>
<evidence type="ECO:0000313" key="2">
    <source>
        <dbReference type="EMBL" id="CZR47997.1"/>
    </source>
</evidence>
<feature type="region of interest" description="Disordered" evidence="1">
    <location>
        <begin position="24"/>
        <end position="90"/>
    </location>
</feature>
<dbReference type="VEuPathDB" id="FungiDB:FPRO_12607"/>
<evidence type="ECO:0000256" key="1">
    <source>
        <dbReference type="SAM" id="MobiDB-lite"/>
    </source>
</evidence>
<accession>A0A1L7W5V5</accession>
<sequence length="90" mass="9356">MSPNLVVAFATTTSLTQVQSATCLRRGATTRGSPSSVSAKLPPSNHFADQRVVRRGSPSKPKPADSGSTPGVSTSAAPFAATWHGGHRRR</sequence>
<dbReference type="GeneID" id="42057471"/>
<gene>
    <name evidence="2" type="ORF">FPRO_12607</name>
</gene>
<dbReference type="RefSeq" id="XP_031088530.1">
    <property type="nucleotide sequence ID" value="XM_031223142.1"/>
</dbReference>
<name>A0A1L7W5V5_FUSPR</name>
<evidence type="ECO:0000313" key="3">
    <source>
        <dbReference type="Proteomes" id="UP000183971"/>
    </source>
</evidence>
<feature type="compositionally biased region" description="Polar residues" evidence="1">
    <location>
        <begin position="66"/>
        <end position="76"/>
    </location>
</feature>
<dbReference type="Proteomes" id="UP000183971">
    <property type="component" value="Unassembled WGS sequence"/>
</dbReference>
<proteinExistence type="predicted"/>
<comment type="caution">
    <text evidence="2">The sequence shown here is derived from an EMBL/GenBank/DDBJ whole genome shotgun (WGS) entry which is preliminary data.</text>
</comment>
<dbReference type="EMBL" id="FJOF01000013">
    <property type="protein sequence ID" value="CZR47997.1"/>
    <property type="molecule type" value="Genomic_DNA"/>
</dbReference>
<organism evidence="2 3">
    <name type="scientific">Fusarium proliferatum (strain ET1)</name>
    <name type="common">Orchid endophyte fungus</name>
    <dbReference type="NCBI Taxonomy" id="1227346"/>
    <lineage>
        <taxon>Eukaryota</taxon>
        <taxon>Fungi</taxon>
        <taxon>Dikarya</taxon>
        <taxon>Ascomycota</taxon>
        <taxon>Pezizomycotina</taxon>
        <taxon>Sordariomycetes</taxon>
        <taxon>Hypocreomycetidae</taxon>
        <taxon>Hypocreales</taxon>
        <taxon>Nectriaceae</taxon>
        <taxon>Fusarium</taxon>
        <taxon>Fusarium fujikuroi species complex</taxon>
    </lineage>
</organism>
<dbReference type="AlphaFoldDB" id="A0A1L7W5V5"/>
<protein>
    <submittedName>
        <fullName evidence="2">Uncharacterized protein</fullName>
    </submittedName>
</protein>
<reference evidence="3" key="1">
    <citation type="journal article" date="2016" name="Genome Biol. Evol.">
        <title>Comparative 'omics' of the Fusarium fujikuroi species complex highlights differences in genetic potential and metabolite synthesis.</title>
        <authorList>
            <person name="Niehaus E.-M."/>
            <person name="Muensterkoetter M."/>
            <person name="Proctor R.H."/>
            <person name="Brown D.W."/>
            <person name="Sharon A."/>
            <person name="Idan Y."/>
            <person name="Oren-Young L."/>
            <person name="Sieber C.M."/>
            <person name="Novak O."/>
            <person name="Pencik A."/>
            <person name="Tarkowska D."/>
            <person name="Hromadova K."/>
            <person name="Freeman S."/>
            <person name="Maymon M."/>
            <person name="Elazar M."/>
            <person name="Youssef S.A."/>
            <person name="El-Shabrawy E.S.M."/>
            <person name="Shalaby A.B.A."/>
            <person name="Houterman P."/>
            <person name="Brock N.L."/>
            <person name="Burkhardt I."/>
            <person name="Tsavkelova E.A."/>
            <person name="Dickschat J.S."/>
            <person name="Galuszka P."/>
            <person name="Gueldener U."/>
            <person name="Tudzynski B."/>
        </authorList>
    </citation>
    <scope>NUCLEOTIDE SEQUENCE [LARGE SCALE GENOMIC DNA]</scope>
    <source>
        <strain evidence="3">ET1</strain>
    </source>
</reference>